<reference evidence="1 2" key="1">
    <citation type="submission" date="2023-11" db="EMBL/GenBank/DDBJ databases">
        <authorList>
            <person name="Okamura Y."/>
        </authorList>
    </citation>
    <scope>NUCLEOTIDE SEQUENCE [LARGE SCALE GENOMIC DNA]</scope>
</reference>
<dbReference type="EMBL" id="CAVLEF010000007">
    <property type="protein sequence ID" value="CAK1546304.1"/>
    <property type="molecule type" value="Genomic_DNA"/>
</dbReference>
<sequence length="80" mass="9094">MFYLRFTVTLGEIKYWCRTVWYDLIPVLDHAVPARRQQAAGFVGVPEGGDADPVVCFPLLIEFRRFPIPNVAFSVGVARH</sequence>
<dbReference type="AlphaFoldDB" id="A0AAV1JE41"/>
<keyword evidence="2" id="KW-1185">Reference proteome</keyword>
<accession>A0AAV1JE41</accession>
<evidence type="ECO:0000313" key="2">
    <source>
        <dbReference type="Proteomes" id="UP001497472"/>
    </source>
</evidence>
<gene>
    <name evidence="1" type="ORF">LNINA_LOCUS5887</name>
</gene>
<name>A0AAV1JE41_9NEOP</name>
<organism evidence="1 2">
    <name type="scientific">Leptosia nina</name>
    <dbReference type="NCBI Taxonomy" id="320188"/>
    <lineage>
        <taxon>Eukaryota</taxon>
        <taxon>Metazoa</taxon>
        <taxon>Ecdysozoa</taxon>
        <taxon>Arthropoda</taxon>
        <taxon>Hexapoda</taxon>
        <taxon>Insecta</taxon>
        <taxon>Pterygota</taxon>
        <taxon>Neoptera</taxon>
        <taxon>Endopterygota</taxon>
        <taxon>Lepidoptera</taxon>
        <taxon>Glossata</taxon>
        <taxon>Ditrysia</taxon>
        <taxon>Papilionoidea</taxon>
        <taxon>Pieridae</taxon>
        <taxon>Pierinae</taxon>
        <taxon>Leptosia</taxon>
    </lineage>
</organism>
<dbReference type="Proteomes" id="UP001497472">
    <property type="component" value="Unassembled WGS sequence"/>
</dbReference>
<proteinExistence type="predicted"/>
<evidence type="ECO:0000313" key="1">
    <source>
        <dbReference type="EMBL" id="CAK1546304.1"/>
    </source>
</evidence>
<comment type="caution">
    <text evidence="1">The sequence shown here is derived from an EMBL/GenBank/DDBJ whole genome shotgun (WGS) entry which is preliminary data.</text>
</comment>
<protein>
    <submittedName>
        <fullName evidence="1">Uncharacterized protein</fullName>
    </submittedName>
</protein>